<dbReference type="Pfam" id="PF20159">
    <property type="entry name" value="YidB"/>
    <property type="match status" value="1"/>
</dbReference>
<sequence length="168" mass="17062">MDAAAKAPCKRQPSAYGGVGVQIRRVGVPSRRGGVMTEGLSGMLSGLLGGKGDSLIQAALQMFQESGAKEGGLAALLQQFIVAGLGDKADSWVGTGQNQALSGDEVEQALGSDKVAELAQKAGVSQDEAKNGMAEALPEVVDKVTPEGKLPDLGSLQDMLGKLLSGAK</sequence>
<dbReference type="InterPro" id="IPR027405">
    <property type="entry name" value="YidB-like"/>
</dbReference>
<organism evidence="1 2">
    <name type="scientific">Pseudonocardia aurantiaca</name>
    <dbReference type="NCBI Taxonomy" id="75290"/>
    <lineage>
        <taxon>Bacteria</taxon>
        <taxon>Bacillati</taxon>
        <taxon>Actinomycetota</taxon>
        <taxon>Actinomycetes</taxon>
        <taxon>Pseudonocardiales</taxon>
        <taxon>Pseudonocardiaceae</taxon>
        <taxon>Pseudonocardia</taxon>
    </lineage>
</organism>
<dbReference type="SUPFAM" id="SSF140804">
    <property type="entry name" value="YidB-like"/>
    <property type="match status" value="1"/>
</dbReference>
<evidence type="ECO:0000313" key="2">
    <source>
        <dbReference type="Proteomes" id="UP001597145"/>
    </source>
</evidence>
<proteinExistence type="predicted"/>
<dbReference type="Proteomes" id="UP001597145">
    <property type="component" value="Unassembled WGS sequence"/>
</dbReference>
<reference evidence="2" key="1">
    <citation type="journal article" date="2019" name="Int. J. Syst. Evol. Microbiol.">
        <title>The Global Catalogue of Microorganisms (GCM) 10K type strain sequencing project: providing services to taxonomists for standard genome sequencing and annotation.</title>
        <authorList>
            <consortium name="The Broad Institute Genomics Platform"/>
            <consortium name="The Broad Institute Genome Sequencing Center for Infectious Disease"/>
            <person name="Wu L."/>
            <person name="Ma J."/>
        </authorList>
    </citation>
    <scope>NUCLEOTIDE SEQUENCE [LARGE SCALE GENOMIC DNA]</scope>
    <source>
        <strain evidence="2">JCM 12165</strain>
    </source>
</reference>
<comment type="caution">
    <text evidence="1">The sequence shown here is derived from an EMBL/GenBank/DDBJ whole genome shotgun (WGS) entry which is preliminary data.</text>
</comment>
<keyword evidence="2" id="KW-1185">Reference proteome</keyword>
<dbReference type="Gene3D" id="1.10.10.690">
    <property type="entry name" value="YidB-like"/>
    <property type="match status" value="1"/>
</dbReference>
<dbReference type="InterPro" id="IPR045372">
    <property type="entry name" value="YidB"/>
</dbReference>
<protein>
    <submittedName>
        <fullName evidence="1">YidB family protein</fullName>
    </submittedName>
</protein>
<dbReference type="RefSeq" id="WP_379659618.1">
    <property type="nucleotide sequence ID" value="NZ_BAAAJG010000003.1"/>
</dbReference>
<dbReference type="EMBL" id="JBHUCP010000001">
    <property type="protein sequence ID" value="MFD1528131.1"/>
    <property type="molecule type" value="Genomic_DNA"/>
</dbReference>
<gene>
    <name evidence="1" type="ORF">ACFSCY_01605</name>
</gene>
<name>A0ABW4FEI4_9PSEU</name>
<evidence type="ECO:0000313" key="1">
    <source>
        <dbReference type="EMBL" id="MFD1528131.1"/>
    </source>
</evidence>
<accession>A0ABW4FEI4</accession>